<dbReference type="EMBL" id="JANIIK010000112">
    <property type="protein sequence ID" value="KAJ3592850.1"/>
    <property type="molecule type" value="Genomic_DNA"/>
</dbReference>
<name>A0A9Q0DTI4_9TELE</name>
<proteinExistence type="predicted"/>
<accession>A0A9Q0DTI4</accession>
<dbReference type="AlphaFoldDB" id="A0A9Q0DTI4"/>
<gene>
    <name evidence="2" type="ORF">NHX12_005188</name>
</gene>
<organism evidence="2 3">
    <name type="scientific">Muraenolepis orangiensis</name>
    <name type="common">Patagonian moray cod</name>
    <dbReference type="NCBI Taxonomy" id="630683"/>
    <lineage>
        <taxon>Eukaryota</taxon>
        <taxon>Metazoa</taxon>
        <taxon>Chordata</taxon>
        <taxon>Craniata</taxon>
        <taxon>Vertebrata</taxon>
        <taxon>Euteleostomi</taxon>
        <taxon>Actinopterygii</taxon>
        <taxon>Neopterygii</taxon>
        <taxon>Teleostei</taxon>
        <taxon>Neoteleostei</taxon>
        <taxon>Acanthomorphata</taxon>
        <taxon>Zeiogadaria</taxon>
        <taxon>Gadariae</taxon>
        <taxon>Gadiformes</taxon>
        <taxon>Muraenolepidoidei</taxon>
        <taxon>Muraenolepididae</taxon>
        <taxon>Muraenolepis</taxon>
    </lineage>
</organism>
<reference evidence="2" key="1">
    <citation type="submission" date="2022-07" db="EMBL/GenBank/DDBJ databases">
        <title>Chromosome-level genome of Muraenolepis orangiensis.</title>
        <authorList>
            <person name="Kim J."/>
        </authorList>
    </citation>
    <scope>NUCLEOTIDE SEQUENCE</scope>
    <source>
        <strain evidence="2">KU_S4_2022</strain>
        <tissue evidence="2">Muscle</tissue>
    </source>
</reference>
<evidence type="ECO:0000313" key="3">
    <source>
        <dbReference type="Proteomes" id="UP001148018"/>
    </source>
</evidence>
<dbReference type="Proteomes" id="UP001148018">
    <property type="component" value="Unassembled WGS sequence"/>
</dbReference>
<protein>
    <submittedName>
        <fullName evidence="2">Uncharacterized protein</fullName>
    </submittedName>
</protein>
<evidence type="ECO:0000256" key="1">
    <source>
        <dbReference type="SAM" id="MobiDB-lite"/>
    </source>
</evidence>
<feature type="region of interest" description="Disordered" evidence="1">
    <location>
        <begin position="82"/>
        <end position="108"/>
    </location>
</feature>
<sequence length="108" mass="11789">MPSYFPVAHLLSREVAGCCAVGILQAMAVTAVYKRSHAFLDRSRHQKNVRPRLPADGWHACSALPGWLIAWHRVVPQMVRDGREGEREPVGGALACANATPPPPPSDR</sequence>
<comment type="caution">
    <text evidence="2">The sequence shown here is derived from an EMBL/GenBank/DDBJ whole genome shotgun (WGS) entry which is preliminary data.</text>
</comment>
<keyword evidence="3" id="KW-1185">Reference proteome</keyword>
<evidence type="ECO:0000313" key="2">
    <source>
        <dbReference type="EMBL" id="KAJ3592850.1"/>
    </source>
</evidence>